<evidence type="ECO:0000313" key="2">
    <source>
        <dbReference type="Proteomes" id="UP000595437"/>
    </source>
</evidence>
<sequence>MYTLSLNILPPLMDPLGSVHHNYNILGFRTHRPRAFVIAEPESPLAVGWEPKYVVVVISRTRRPIGGVWEPKYVVIGQGTFADARYIEIRYIRAQEFSLLEQNGEFDVNN</sequence>
<accession>A0A7T8H1C0</accession>
<reference evidence="2" key="1">
    <citation type="submission" date="2021-01" db="EMBL/GenBank/DDBJ databases">
        <title>Caligus Genome Assembly.</title>
        <authorList>
            <person name="Gallardo-Escarate C."/>
        </authorList>
    </citation>
    <scope>NUCLEOTIDE SEQUENCE [LARGE SCALE GENOMIC DNA]</scope>
</reference>
<keyword evidence="2" id="KW-1185">Reference proteome</keyword>
<dbReference type="AlphaFoldDB" id="A0A7T8H1C0"/>
<proteinExistence type="predicted"/>
<gene>
    <name evidence="1" type="ORF">FKW44_016174</name>
</gene>
<dbReference type="Proteomes" id="UP000595437">
    <property type="component" value="Chromosome 11"/>
</dbReference>
<protein>
    <submittedName>
        <fullName evidence="1">Uncharacterized protein</fullName>
    </submittedName>
</protein>
<organism evidence="1 2">
    <name type="scientific">Caligus rogercresseyi</name>
    <name type="common">Sea louse</name>
    <dbReference type="NCBI Taxonomy" id="217165"/>
    <lineage>
        <taxon>Eukaryota</taxon>
        <taxon>Metazoa</taxon>
        <taxon>Ecdysozoa</taxon>
        <taxon>Arthropoda</taxon>
        <taxon>Crustacea</taxon>
        <taxon>Multicrustacea</taxon>
        <taxon>Hexanauplia</taxon>
        <taxon>Copepoda</taxon>
        <taxon>Siphonostomatoida</taxon>
        <taxon>Caligidae</taxon>
        <taxon>Caligus</taxon>
    </lineage>
</organism>
<evidence type="ECO:0000313" key="1">
    <source>
        <dbReference type="EMBL" id="QQP41714.1"/>
    </source>
</evidence>
<dbReference type="EMBL" id="CP045900">
    <property type="protein sequence ID" value="QQP41714.1"/>
    <property type="molecule type" value="Genomic_DNA"/>
</dbReference>
<name>A0A7T8H1C0_CALRO</name>